<dbReference type="Gene3D" id="1.10.10.1590">
    <property type="entry name" value="NADH-quinone oxidoreductase subunit E"/>
    <property type="match status" value="1"/>
</dbReference>
<dbReference type="Proteomes" id="UP000000245">
    <property type="component" value="Chromosome"/>
</dbReference>
<evidence type="ECO:0000313" key="11">
    <source>
        <dbReference type="EMBL" id="ABQ30329.1"/>
    </source>
</evidence>
<dbReference type="GO" id="GO:0051537">
    <property type="term" value="F:2 iron, 2 sulfur cluster binding"/>
    <property type="evidence" value="ECO:0007669"/>
    <property type="project" value="UniProtKB-KW"/>
</dbReference>
<comment type="cofactor">
    <cofactor evidence="9">
        <name>[2Fe-2S] cluster</name>
        <dbReference type="ChEBI" id="CHEBI:190135"/>
    </cofactor>
</comment>
<dbReference type="PANTHER" id="PTHR10371">
    <property type="entry name" value="NADH DEHYDROGENASE UBIQUINONE FLAVOPROTEIN 2, MITOCHONDRIAL"/>
    <property type="match status" value="1"/>
</dbReference>
<dbReference type="Gene3D" id="3.40.30.10">
    <property type="entry name" value="Glutaredoxin"/>
    <property type="match status" value="1"/>
</dbReference>
<feature type="binding site" evidence="10">
    <location>
        <position position="96"/>
    </location>
    <ligand>
        <name>[2Fe-2S] cluster</name>
        <dbReference type="ChEBI" id="CHEBI:190135"/>
    </ligand>
</feature>
<evidence type="ECO:0000256" key="10">
    <source>
        <dbReference type="PIRSR" id="PIRSR000216-1"/>
    </source>
</evidence>
<dbReference type="AlphaFoldDB" id="A5FXJ7"/>
<dbReference type="GO" id="GO:0003954">
    <property type="term" value="F:NADH dehydrogenase activity"/>
    <property type="evidence" value="ECO:0007669"/>
    <property type="project" value="TreeGrafter"/>
</dbReference>
<reference evidence="11 12" key="1">
    <citation type="submission" date="2007-05" db="EMBL/GenBank/DDBJ databases">
        <title>Complete sequence of chromosome of Acidiphilium cryptum JF-5.</title>
        <authorList>
            <consortium name="US DOE Joint Genome Institute"/>
            <person name="Copeland A."/>
            <person name="Lucas S."/>
            <person name="Lapidus A."/>
            <person name="Barry K."/>
            <person name="Detter J.C."/>
            <person name="Glavina del Rio T."/>
            <person name="Hammon N."/>
            <person name="Israni S."/>
            <person name="Dalin E."/>
            <person name="Tice H."/>
            <person name="Pitluck S."/>
            <person name="Sims D."/>
            <person name="Brettin T."/>
            <person name="Bruce D."/>
            <person name="Han C."/>
            <person name="Schmutz J."/>
            <person name="Larimer F."/>
            <person name="Land M."/>
            <person name="Hauser L."/>
            <person name="Kyrpides N."/>
            <person name="Kim E."/>
            <person name="Magnuson T."/>
            <person name="Richardson P."/>
        </authorList>
    </citation>
    <scope>NUCLEOTIDE SEQUENCE [LARGE SCALE GENOMIC DNA]</scope>
    <source>
        <strain evidence="11 12">JF-5</strain>
    </source>
</reference>
<evidence type="ECO:0000256" key="6">
    <source>
        <dbReference type="ARBA" id="ARBA00023014"/>
    </source>
</evidence>
<proteinExistence type="inferred from homology"/>
<dbReference type="FunFam" id="3.40.30.10:FF:000015">
    <property type="entry name" value="NADH-quinone oxidoreductase subunit E"/>
    <property type="match status" value="1"/>
</dbReference>
<protein>
    <recommendedName>
        <fullName evidence="2">NADH-quinone oxidoreductase subunit E</fullName>
    </recommendedName>
    <alternativeName>
        <fullName evidence="7">NADH dehydrogenase I subunit E</fullName>
    </alternativeName>
    <alternativeName>
        <fullName evidence="8">NDH-1 subunit E</fullName>
    </alternativeName>
</protein>
<dbReference type="EMBL" id="CP000697">
    <property type="protein sequence ID" value="ABQ30329.1"/>
    <property type="molecule type" value="Genomic_DNA"/>
</dbReference>
<accession>A5FXJ7</accession>
<feature type="binding site" evidence="10">
    <location>
        <position position="132"/>
    </location>
    <ligand>
        <name>[2Fe-2S] cluster</name>
        <dbReference type="ChEBI" id="CHEBI:190135"/>
    </ligand>
</feature>
<keyword evidence="5 10" id="KW-0408">Iron</keyword>
<dbReference type="Pfam" id="PF01257">
    <property type="entry name" value="2Fe-2S_thioredx"/>
    <property type="match status" value="1"/>
</dbReference>
<dbReference type="InterPro" id="IPR036249">
    <property type="entry name" value="Thioredoxin-like_sf"/>
</dbReference>
<evidence type="ECO:0000256" key="3">
    <source>
        <dbReference type="ARBA" id="ARBA00022714"/>
    </source>
</evidence>
<dbReference type="InterPro" id="IPR042128">
    <property type="entry name" value="NuoE_dom"/>
</dbReference>
<feature type="binding site" evidence="10">
    <location>
        <position position="91"/>
    </location>
    <ligand>
        <name>[2Fe-2S] cluster</name>
        <dbReference type="ChEBI" id="CHEBI:190135"/>
    </ligand>
</feature>
<dbReference type="PANTHER" id="PTHR10371:SF3">
    <property type="entry name" value="NADH DEHYDROGENASE [UBIQUINONE] FLAVOPROTEIN 2, MITOCHONDRIAL"/>
    <property type="match status" value="1"/>
</dbReference>
<comment type="similarity">
    <text evidence="1">Belongs to the complex I 24 kDa subunit family.</text>
</comment>
<feature type="binding site" evidence="10">
    <location>
        <position position="136"/>
    </location>
    <ligand>
        <name>[2Fe-2S] cluster</name>
        <dbReference type="ChEBI" id="CHEBI:190135"/>
    </ligand>
</feature>
<name>A5FXJ7_ACICJ</name>
<evidence type="ECO:0000256" key="2">
    <source>
        <dbReference type="ARBA" id="ARBA00019898"/>
    </source>
</evidence>
<evidence type="ECO:0000256" key="8">
    <source>
        <dbReference type="ARBA" id="ARBA00032788"/>
    </source>
</evidence>
<evidence type="ECO:0000256" key="9">
    <source>
        <dbReference type="ARBA" id="ARBA00034078"/>
    </source>
</evidence>
<sequence length="165" mass="17841">MSTAEPDPAAAPLDAALRETIATFLRESETPRAAGIDALKAVQKRHGHVSDDHLAEVAALLGMTPAELDGVATFYNLIFRRPVGRHVILLCDSVACWVMGATAARNLLRQRLGIEPGETTPDGRFTLLPIVCLGCCDRAPAMMIGDDLHGNLTPERIDAILEQYR</sequence>
<keyword evidence="4 10" id="KW-0479">Metal-binding</keyword>
<dbReference type="NCBIfam" id="NF005722">
    <property type="entry name" value="PRK07539.1-2"/>
    <property type="match status" value="1"/>
</dbReference>
<dbReference type="HOGENOM" id="CLU_054362_2_0_5"/>
<gene>
    <name evidence="11" type="ordered locus">Acry_1117</name>
</gene>
<keyword evidence="3 10" id="KW-0001">2Fe-2S</keyword>
<dbReference type="InterPro" id="IPR002023">
    <property type="entry name" value="NuoE-like"/>
</dbReference>
<dbReference type="PIRSF" id="PIRSF000216">
    <property type="entry name" value="NADH_DH_24kDa"/>
    <property type="match status" value="1"/>
</dbReference>
<dbReference type="NCBIfam" id="TIGR01958">
    <property type="entry name" value="nuoE_fam"/>
    <property type="match status" value="1"/>
</dbReference>
<dbReference type="RefSeq" id="WP_011942002.1">
    <property type="nucleotide sequence ID" value="NC_009484.1"/>
</dbReference>
<dbReference type="STRING" id="349163.Acry_1117"/>
<dbReference type="CDD" id="cd03064">
    <property type="entry name" value="TRX_Fd_NuoE"/>
    <property type="match status" value="1"/>
</dbReference>
<dbReference type="SUPFAM" id="SSF52833">
    <property type="entry name" value="Thioredoxin-like"/>
    <property type="match status" value="1"/>
</dbReference>
<evidence type="ECO:0000256" key="1">
    <source>
        <dbReference type="ARBA" id="ARBA00010643"/>
    </source>
</evidence>
<dbReference type="KEGG" id="acr:Acry_1117"/>
<evidence type="ECO:0000256" key="5">
    <source>
        <dbReference type="ARBA" id="ARBA00023004"/>
    </source>
</evidence>
<evidence type="ECO:0000313" key="12">
    <source>
        <dbReference type="Proteomes" id="UP000000245"/>
    </source>
</evidence>
<dbReference type="eggNOG" id="COG1905">
    <property type="taxonomic scope" value="Bacteria"/>
</dbReference>
<keyword evidence="12" id="KW-1185">Reference proteome</keyword>
<organism evidence="11 12">
    <name type="scientific">Acidiphilium cryptum (strain JF-5)</name>
    <dbReference type="NCBI Taxonomy" id="349163"/>
    <lineage>
        <taxon>Bacteria</taxon>
        <taxon>Pseudomonadati</taxon>
        <taxon>Pseudomonadota</taxon>
        <taxon>Alphaproteobacteria</taxon>
        <taxon>Acetobacterales</taxon>
        <taxon>Acidocellaceae</taxon>
        <taxon>Acidiphilium</taxon>
    </lineage>
</organism>
<dbReference type="PROSITE" id="PS01099">
    <property type="entry name" value="COMPLEX1_24K"/>
    <property type="match status" value="1"/>
</dbReference>
<evidence type="ECO:0000256" key="4">
    <source>
        <dbReference type="ARBA" id="ARBA00022723"/>
    </source>
</evidence>
<keyword evidence="11" id="KW-0560">Oxidoreductase</keyword>
<dbReference type="InterPro" id="IPR041921">
    <property type="entry name" value="NuoE_N"/>
</dbReference>
<dbReference type="GO" id="GO:0046872">
    <property type="term" value="F:metal ion binding"/>
    <property type="evidence" value="ECO:0007669"/>
    <property type="project" value="UniProtKB-KW"/>
</dbReference>
<comment type="cofactor">
    <cofactor evidence="10">
        <name>[2Fe-2S] cluster</name>
        <dbReference type="ChEBI" id="CHEBI:190135"/>
    </cofactor>
    <text evidence="10">Binds 1 [2Fe-2S] cluster.</text>
</comment>
<keyword evidence="6 10" id="KW-0411">Iron-sulfur</keyword>
<evidence type="ECO:0000256" key="7">
    <source>
        <dbReference type="ARBA" id="ARBA00031580"/>
    </source>
</evidence>